<dbReference type="PANTHER" id="PTHR15341">
    <property type="entry name" value="SUN-COR STEROID HORMONE RECEPTOR CO-REPRESSOR"/>
    <property type="match status" value="1"/>
</dbReference>
<feature type="region of interest" description="Disordered" evidence="7">
    <location>
        <begin position="154"/>
        <end position="261"/>
    </location>
</feature>
<keyword evidence="9" id="KW-1185">Reference proteome</keyword>
<dbReference type="GO" id="GO:0010468">
    <property type="term" value="P:regulation of gene expression"/>
    <property type="evidence" value="ECO:0007669"/>
    <property type="project" value="TreeGrafter"/>
</dbReference>
<dbReference type="InterPro" id="IPR011082">
    <property type="entry name" value="Exosome-assoc_fac/DNA_repair"/>
</dbReference>
<feature type="compositionally biased region" description="Basic and acidic residues" evidence="7">
    <location>
        <begin position="230"/>
        <end position="240"/>
    </location>
</feature>
<dbReference type="GO" id="GO:0005730">
    <property type="term" value="C:nucleolus"/>
    <property type="evidence" value="ECO:0007669"/>
    <property type="project" value="TreeGrafter"/>
</dbReference>
<reference evidence="8 9" key="1">
    <citation type="submission" date="2019-10" db="EMBL/GenBank/DDBJ databases">
        <authorList>
            <person name="Palmer J.M."/>
        </authorList>
    </citation>
    <scope>NUCLEOTIDE SEQUENCE [LARGE SCALE GENOMIC DNA]</scope>
    <source>
        <strain evidence="8 9">TWF506</strain>
    </source>
</reference>
<feature type="region of interest" description="Disordered" evidence="7">
    <location>
        <begin position="91"/>
        <end position="111"/>
    </location>
</feature>
<feature type="compositionally biased region" description="Basic residues" evidence="7">
    <location>
        <begin position="241"/>
        <end position="261"/>
    </location>
</feature>
<dbReference type="Pfam" id="PF04000">
    <property type="entry name" value="Sas10_Utp3"/>
    <property type="match status" value="1"/>
</dbReference>
<comment type="similarity">
    <text evidence="2 6">Belongs to the C1D family.</text>
</comment>
<proteinExistence type="inferred from homology"/>
<evidence type="ECO:0000256" key="7">
    <source>
        <dbReference type="SAM" id="MobiDB-lite"/>
    </source>
</evidence>
<keyword evidence="3 6" id="KW-0698">rRNA processing</keyword>
<evidence type="ECO:0000256" key="5">
    <source>
        <dbReference type="ARBA" id="ARBA00023242"/>
    </source>
</evidence>
<evidence type="ECO:0000256" key="2">
    <source>
        <dbReference type="ARBA" id="ARBA00009154"/>
    </source>
</evidence>
<feature type="compositionally biased region" description="Basic and acidic residues" evidence="7">
    <location>
        <begin position="91"/>
        <end position="100"/>
    </location>
</feature>
<keyword evidence="4 6" id="KW-0694">RNA-binding</keyword>
<sequence length="261" mass="28947">MESELWPALDDFEDSVDDISKTLKPLLEQNLPKHASMLPLFDKAKLYIITTYALETLLYTYLETSTTPTAEHPIMKELTRVRQYFQKIRDIESKEPKQEETAPVASSSARVDTRDNLVLDKAAAGRFISAALAGNDKYDIERAENTRLQKEKAKEKLGELGEGVKDPLGQRAPESSSDDDDEDGGVRLVTGDSGDEAGKSASATPAPKTDGADEVDDETTQINIEKKRKRELEAKEDNSGKKKSKKGKSKKAKKEKSTKKN</sequence>
<accession>A0AAN8NMH3</accession>
<gene>
    <name evidence="8" type="ORF">TWF506_001286</name>
</gene>
<dbReference type="InterPro" id="IPR007146">
    <property type="entry name" value="Sas10/Utp3/C1D"/>
</dbReference>
<evidence type="ECO:0000256" key="3">
    <source>
        <dbReference type="ARBA" id="ARBA00022552"/>
    </source>
</evidence>
<feature type="compositionally biased region" description="Basic and acidic residues" evidence="7">
    <location>
        <begin position="154"/>
        <end position="165"/>
    </location>
</feature>
<dbReference type="PANTHER" id="PTHR15341:SF3">
    <property type="entry name" value="NUCLEAR NUCLEIC ACID-BINDING PROTEIN C1D"/>
    <property type="match status" value="1"/>
</dbReference>
<evidence type="ECO:0000256" key="6">
    <source>
        <dbReference type="RuleBase" id="RU368003"/>
    </source>
</evidence>
<dbReference type="GO" id="GO:0000178">
    <property type="term" value="C:exosome (RNase complex)"/>
    <property type="evidence" value="ECO:0007669"/>
    <property type="project" value="TreeGrafter"/>
</dbReference>
<comment type="caution">
    <text evidence="8">The sequence shown here is derived from an EMBL/GenBank/DDBJ whole genome shotgun (WGS) entry which is preliminary data.</text>
</comment>
<dbReference type="EMBL" id="JAVHJM010000001">
    <property type="protein sequence ID" value="KAK6521053.1"/>
    <property type="molecule type" value="Genomic_DNA"/>
</dbReference>
<comment type="function">
    <text evidence="6">Required for exosome-dependent processing of pre-rRNA and small nucleolar RNA (snRNA) precursors. Involved in processing of 35S pre-rRNA at the A0, A1 and A2 sites.</text>
</comment>
<evidence type="ECO:0000256" key="4">
    <source>
        <dbReference type="ARBA" id="ARBA00022884"/>
    </source>
</evidence>
<dbReference type="GO" id="GO:0003723">
    <property type="term" value="F:RNA binding"/>
    <property type="evidence" value="ECO:0007669"/>
    <property type="project" value="UniProtKB-UniRule"/>
</dbReference>
<name>A0AAN8NMH3_9PEZI</name>
<dbReference type="AlphaFoldDB" id="A0AAN8NMH3"/>
<dbReference type="GO" id="GO:0000460">
    <property type="term" value="P:maturation of 5.8S rRNA"/>
    <property type="evidence" value="ECO:0007669"/>
    <property type="project" value="TreeGrafter"/>
</dbReference>
<evidence type="ECO:0000313" key="9">
    <source>
        <dbReference type="Proteomes" id="UP001307849"/>
    </source>
</evidence>
<evidence type="ECO:0000313" key="8">
    <source>
        <dbReference type="EMBL" id="KAK6521053.1"/>
    </source>
</evidence>
<dbReference type="Proteomes" id="UP001307849">
    <property type="component" value="Unassembled WGS sequence"/>
</dbReference>
<dbReference type="GO" id="GO:0003677">
    <property type="term" value="F:DNA binding"/>
    <property type="evidence" value="ECO:0007669"/>
    <property type="project" value="TreeGrafter"/>
</dbReference>
<organism evidence="8 9">
    <name type="scientific">Arthrobotrys conoides</name>
    <dbReference type="NCBI Taxonomy" id="74498"/>
    <lineage>
        <taxon>Eukaryota</taxon>
        <taxon>Fungi</taxon>
        <taxon>Dikarya</taxon>
        <taxon>Ascomycota</taxon>
        <taxon>Pezizomycotina</taxon>
        <taxon>Orbiliomycetes</taxon>
        <taxon>Orbiliales</taxon>
        <taxon>Orbiliaceae</taxon>
        <taxon>Arthrobotrys</taxon>
    </lineage>
</organism>
<comment type="subcellular location">
    <subcellularLocation>
        <location evidence="1 6">Nucleus</location>
    </subcellularLocation>
</comment>
<evidence type="ECO:0000256" key="1">
    <source>
        <dbReference type="ARBA" id="ARBA00004123"/>
    </source>
</evidence>
<keyword evidence="5 6" id="KW-0539">Nucleus</keyword>
<protein>
    <recommendedName>
        <fullName evidence="6">Exosome complex protein</fullName>
    </recommendedName>
</protein>